<name>A0A4R4P2T7_9ACTN</name>
<accession>A0A4R4P2T7</accession>
<dbReference type="OrthoDB" id="292843at2"/>
<gene>
    <name evidence="2" type="ORF">E1261_38675</name>
</gene>
<evidence type="ECO:0000313" key="2">
    <source>
        <dbReference type="EMBL" id="TDC16618.1"/>
    </source>
</evidence>
<dbReference type="EMBL" id="SMKA01000303">
    <property type="protein sequence ID" value="TDC16618.1"/>
    <property type="molecule type" value="Genomic_DNA"/>
</dbReference>
<protein>
    <submittedName>
        <fullName evidence="2">Uncharacterized protein</fullName>
    </submittedName>
</protein>
<organism evidence="2 3">
    <name type="scientific">Kribbella albertanoniae</name>
    <dbReference type="NCBI Taxonomy" id="1266829"/>
    <lineage>
        <taxon>Bacteria</taxon>
        <taxon>Bacillati</taxon>
        <taxon>Actinomycetota</taxon>
        <taxon>Actinomycetes</taxon>
        <taxon>Propionibacteriales</taxon>
        <taxon>Kribbellaceae</taxon>
        <taxon>Kribbella</taxon>
    </lineage>
</organism>
<proteinExistence type="predicted"/>
<dbReference type="RefSeq" id="WP_132414722.1">
    <property type="nucleotide sequence ID" value="NZ_SMKA01000303.1"/>
</dbReference>
<dbReference type="Proteomes" id="UP000295075">
    <property type="component" value="Unassembled WGS sequence"/>
</dbReference>
<keyword evidence="3" id="KW-1185">Reference proteome</keyword>
<comment type="caution">
    <text evidence="2">The sequence shown here is derived from an EMBL/GenBank/DDBJ whole genome shotgun (WGS) entry which is preliminary data.</text>
</comment>
<evidence type="ECO:0000313" key="3">
    <source>
        <dbReference type="Proteomes" id="UP000295075"/>
    </source>
</evidence>
<dbReference type="AlphaFoldDB" id="A0A4R4P2T7"/>
<feature type="region of interest" description="Disordered" evidence="1">
    <location>
        <begin position="144"/>
        <end position="163"/>
    </location>
</feature>
<reference evidence="2 3" key="1">
    <citation type="submission" date="2019-03" db="EMBL/GenBank/DDBJ databases">
        <title>Draft genome sequences of novel Actinobacteria.</title>
        <authorList>
            <person name="Sahin N."/>
            <person name="Ay H."/>
            <person name="Saygin H."/>
        </authorList>
    </citation>
    <scope>NUCLEOTIDE SEQUENCE [LARGE SCALE GENOMIC DNA]</scope>
    <source>
        <strain evidence="2 3">JCM 30547</strain>
    </source>
</reference>
<sequence>MPYVPSVSQSFQVTVPTRGAAEELAGALAVRGHRLVAIREVDHFSKDASSFWYGKPSMRPDEQGQWDVFSVATGPVPDADEDWWRAQEDEAVRRLAERLHGRTGGSGGGGGTDLLLRTFAREGLVYDLDETTVYERRLLALGDSPGRAGAQEERSVDEALPDGPGDAVVLSGIDSVGWGDLTHAYGPASDVPELIRGLAANDDNWDDLHTEFVGSVLHQGSTYSSSAPALQLLAQLAMAPQLAPKRRLDLLYTLFIAACEAAKAEAYGYRPDAHDVQVRAVVTDAAEGLVRLWPSVSRAEQRMLLLLAALSRLRVPEHHLSDPASRLAAAMIRDVDEAEAALIDLASRSEDLIELANGHAPTRSRLTAALETLLWEP</sequence>
<evidence type="ECO:0000256" key="1">
    <source>
        <dbReference type="SAM" id="MobiDB-lite"/>
    </source>
</evidence>